<gene>
    <name evidence="5" type="ORF">SCF082_LOCUS13093</name>
</gene>
<comment type="caution">
    <text evidence="5">The sequence shown here is derived from an EMBL/GenBank/DDBJ whole genome shotgun (WGS) entry which is preliminary data.</text>
</comment>
<protein>
    <submittedName>
        <fullName evidence="5">(RS)-norcoclaurine 6-O-methyltransferase (Ps6OMT)</fullName>
    </submittedName>
</protein>
<dbReference type="Gene3D" id="3.40.50.150">
    <property type="entry name" value="Vaccinia Virus protein VP39"/>
    <property type="match status" value="1"/>
</dbReference>
<dbReference type="Proteomes" id="UP001642464">
    <property type="component" value="Unassembled WGS sequence"/>
</dbReference>
<keyword evidence="1" id="KW-0489">Methyltransferase</keyword>
<reference evidence="5 6" key="1">
    <citation type="submission" date="2024-02" db="EMBL/GenBank/DDBJ databases">
        <authorList>
            <person name="Chen Y."/>
            <person name="Shah S."/>
            <person name="Dougan E. K."/>
            <person name="Thang M."/>
            <person name="Chan C."/>
        </authorList>
    </citation>
    <scope>NUCLEOTIDE SEQUENCE [LARGE SCALE GENOMIC DNA]</scope>
</reference>
<keyword evidence="6" id="KW-1185">Reference proteome</keyword>
<sequence>FQALPGTLHFLASTCDVPAQRMERLLRALVELRMVEPPGDGARKWRLTERGELLTEEHPWTLADAALEYGRDLTKFWCELPQRLRDPEESEPDIFNEVVQSPRRCQRHHRMLRSYARHDYVELPRILDSVGLGATMEPVVLDVGGGTGTLAKLILEHLQKSHPEVQVLVLDLPEVLAQIEPSAGLWLCEGDLRSEWTVPAVPSMVVMARVLHDFHDSAALEILSNAFQTLKPGGHLIIVEFVLQDDGGSSGGLCDLHLLAVTGGRERTAKELHLLVEAAGFVNLEWHDMVSLPSVLAAEKPT</sequence>
<dbReference type="EMBL" id="CAXAMM010008062">
    <property type="protein sequence ID" value="CAK9016231.1"/>
    <property type="molecule type" value="Genomic_DNA"/>
</dbReference>
<dbReference type="PANTHER" id="PTHR43712:SF2">
    <property type="entry name" value="O-METHYLTRANSFERASE CICE"/>
    <property type="match status" value="1"/>
</dbReference>
<organism evidence="5 6">
    <name type="scientific">Durusdinium trenchii</name>
    <dbReference type="NCBI Taxonomy" id="1381693"/>
    <lineage>
        <taxon>Eukaryota</taxon>
        <taxon>Sar</taxon>
        <taxon>Alveolata</taxon>
        <taxon>Dinophyceae</taxon>
        <taxon>Suessiales</taxon>
        <taxon>Symbiodiniaceae</taxon>
        <taxon>Durusdinium</taxon>
    </lineage>
</organism>
<dbReference type="InterPro" id="IPR016461">
    <property type="entry name" value="COMT-like"/>
</dbReference>
<proteinExistence type="predicted"/>
<evidence type="ECO:0000256" key="1">
    <source>
        <dbReference type="ARBA" id="ARBA00022603"/>
    </source>
</evidence>
<dbReference type="SUPFAM" id="SSF53335">
    <property type="entry name" value="S-adenosyl-L-methionine-dependent methyltransferases"/>
    <property type="match status" value="1"/>
</dbReference>
<keyword evidence="3" id="KW-0949">S-adenosyl-L-methionine</keyword>
<dbReference type="PROSITE" id="PS51683">
    <property type="entry name" value="SAM_OMT_II"/>
    <property type="match status" value="1"/>
</dbReference>
<feature type="non-terminal residue" evidence="5">
    <location>
        <position position="1"/>
    </location>
</feature>
<name>A0ABP0JP51_9DINO</name>
<dbReference type="PIRSF" id="PIRSF005739">
    <property type="entry name" value="O-mtase"/>
    <property type="match status" value="1"/>
</dbReference>
<accession>A0ABP0JP51</accession>
<dbReference type="Pfam" id="PF00891">
    <property type="entry name" value="Methyltransf_2"/>
    <property type="match status" value="1"/>
</dbReference>
<dbReference type="PANTHER" id="PTHR43712">
    <property type="entry name" value="PUTATIVE (AFU_ORTHOLOGUE AFUA_4G14580)-RELATED"/>
    <property type="match status" value="1"/>
</dbReference>
<dbReference type="InterPro" id="IPR036388">
    <property type="entry name" value="WH-like_DNA-bd_sf"/>
</dbReference>
<feature type="domain" description="O-methyltransferase C-terminal" evidence="4">
    <location>
        <begin position="121"/>
        <end position="281"/>
    </location>
</feature>
<evidence type="ECO:0000256" key="3">
    <source>
        <dbReference type="ARBA" id="ARBA00022691"/>
    </source>
</evidence>
<dbReference type="InterPro" id="IPR036390">
    <property type="entry name" value="WH_DNA-bd_sf"/>
</dbReference>
<evidence type="ECO:0000313" key="6">
    <source>
        <dbReference type="Proteomes" id="UP001642464"/>
    </source>
</evidence>
<dbReference type="InterPro" id="IPR029063">
    <property type="entry name" value="SAM-dependent_MTases_sf"/>
</dbReference>
<evidence type="ECO:0000256" key="2">
    <source>
        <dbReference type="ARBA" id="ARBA00022679"/>
    </source>
</evidence>
<keyword evidence="2" id="KW-0808">Transferase</keyword>
<evidence type="ECO:0000259" key="4">
    <source>
        <dbReference type="Pfam" id="PF00891"/>
    </source>
</evidence>
<dbReference type="CDD" id="cd02440">
    <property type="entry name" value="AdoMet_MTases"/>
    <property type="match status" value="1"/>
</dbReference>
<dbReference type="InterPro" id="IPR001077">
    <property type="entry name" value="COMT_C"/>
</dbReference>
<dbReference type="SUPFAM" id="SSF46785">
    <property type="entry name" value="Winged helix' DNA-binding domain"/>
    <property type="match status" value="1"/>
</dbReference>
<evidence type="ECO:0000313" key="5">
    <source>
        <dbReference type="EMBL" id="CAK9016231.1"/>
    </source>
</evidence>
<dbReference type="Gene3D" id="1.10.10.10">
    <property type="entry name" value="Winged helix-like DNA-binding domain superfamily/Winged helix DNA-binding domain"/>
    <property type="match status" value="1"/>
</dbReference>